<dbReference type="KEGG" id="pstu:UIB01_18100"/>
<dbReference type="SMART" id="SM00631">
    <property type="entry name" value="Zn_pept"/>
    <property type="match status" value="1"/>
</dbReference>
<keyword evidence="3" id="KW-0645">Protease</keyword>
<evidence type="ECO:0000256" key="1">
    <source>
        <dbReference type="ARBA" id="ARBA00001947"/>
    </source>
</evidence>
<feature type="signal peptide" evidence="9">
    <location>
        <begin position="1"/>
        <end position="21"/>
    </location>
</feature>
<evidence type="ECO:0000256" key="3">
    <source>
        <dbReference type="ARBA" id="ARBA00022670"/>
    </source>
</evidence>
<feature type="chain" id="PRO_5001525045" evidence="9">
    <location>
        <begin position="22"/>
        <end position="421"/>
    </location>
</feature>
<accession>A0A023WVX0</accession>
<dbReference type="GO" id="GO:0004181">
    <property type="term" value="F:metallocarboxypeptidase activity"/>
    <property type="evidence" value="ECO:0007669"/>
    <property type="project" value="InterPro"/>
</dbReference>
<proteinExistence type="inferred from homology"/>
<comment type="caution">
    <text evidence="7">Lacks conserved residue(s) required for the propagation of feature annotation.</text>
</comment>
<evidence type="ECO:0000256" key="5">
    <source>
        <dbReference type="ARBA" id="ARBA00022833"/>
    </source>
</evidence>
<keyword evidence="9" id="KW-0732">Signal</keyword>
<organism evidence="11 12">
    <name type="scientific">Stutzerimonas stutzeri</name>
    <name type="common">Pseudomonas stutzeri</name>
    <dbReference type="NCBI Taxonomy" id="316"/>
    <lineage>
        <taxon>Bacteria</taxon>
        <taxon>Pseudomonadati</taxon>
        <taxon>Pseudomonadota</taxon>
        <taxon>Gammaproteobacteria</taxon>
        <taxon>Pseudomonadales</taxon>
        <taxon>Pseudomonadaceae</taxon>
        <taxon>Stutzerimonas</taxon>
    </lineage>
</organism>
<dbReference type="Pfam" id="PF00246">
    <property type="entry name" value="Peptidase_M14"/>
    <property type="match status" value="1"/>
</dbReference>
<dbReference type="PANTHER" id="PTHR11705">
    <property type="entry name" value="PROTEASE FAMILY M14 CARBOXYPEPTIDASE A,B"/>
    <property type="match status" value="1"/>
</dbReference>
<evidence type="ECO:0000256" key="6">
    <source>
        <dbReference type="ARBA" id="ARBA00023049"/>
    </source>
</evidence>
<keyword evidence="6" id="KW-0482">Metalloprotease</keyword>
<dbReference type="InterPro" id="IPR000834">
    <property type="entry name" value="Peptidase_M14"/>
</dbReference>
<dbReference type="EMBL" id="CP007509">
    <property type="protein sequence ID" value="AHY44278.1"/>
    <property type="molecule type" value="Genomic_DNA"/>
</dbReference>
<name>A0A023WVX0_STUST</name>
<dbReference type="PROSITE" id="PS52035">
    <property type="entry name" value="PEPTIDASE_M14"/>
    <property type="match status" value="1"/>
</dbReference>
<evidence type="ECO:0000313" key="11">
    <source>
        <dbReference type="EMBL" id="AHY44278.1"/>
    </source>
</evidence>
<evidence type="ECO:0000256" key="7">
    <source>
        <dbReference type="PROSITE-ProRule" id="PRU01379"/>
    </source>
</evidence>
<keyword evidence="4" id="KW-0378">Hydrolase</keyword>
<evidence type="ECO:0000256" key="4">
    <source>
        <dbReference type="ARBA" id="ARBA00022801"/>
    </source>
</evidence>
<dbReference type="Gene3D" id="3.40.630.10">
    <property type="entry name" value="Zn peptidases"/>
    <property type="match status" value="1"/>
</dbReference>
<dbReference type="GO" id="GO:0008270">
    <property type="term" value="F:zinc ion binding"/>
    <property type="evidence" value="ECO:0007669"/>
    <property type="project" value="InterPro"/>
</dbReference>
<evidence type="ECO:0000259" key="10">
    <source>
        <dbReference type="PROSITE" id="PS52035"/>
    </source>
</evidence>
<dbReference type="PATRIC" id="fig|316.97.peg.3621"/>
<dbReference type="GO" id="GO:0006508">
    <property type="term" value="P:proteolysis"/>
    <property type="evidence" value="ECO:0007669"/>
    <property type="project" value="UniProtKB-KW"/>
</dbReference>
<evidence type="ECO:0000256" key="8">
    <source>
        <dbReference type="SAM" id="MobiDB-lite"/>
    </source>
</evidence>
<feature type="domain" description="Peptidase M14" evidence="10">
    <location>
        <begin position="39"/>
        <end position="421"/>
    </location>
</feature>
<dbReference type="AlphaFoldDB" id="A0A023WVX0"/>
<gene>
    <name evidence="11" type="ORF">UIB01_18100</name>
</gene>
<dbReference type="PANTHER" id="PTHR11705:SF143">
    <property type="entry name" value="SLL0236 PROTEIN"/>
    <property type="match status" value="1"/>
</dbReference>
<protein>
    <submittedName>
        <fullName evidence="11">Peptidase M14</fullName>
    </submittedName>
</protein>
<sequence>MRIALAACLLGAGLLPGLAAAAQPNGPWITDEQNVSLEAFMSNTQLYDQLNALSRRFPDALRLEQAGSSNEGRPIWLARLGATSKPAVMIITQQHGNEPHGTEAAVHLIQRLASGGALSRQVLDNLQVLIMPRVNPEGVERFSRGNMDFSAPQTSTDCLRADGTPDPAKLDQRLGANVTAYTNADGQRRFSYDINRYHWTDWSQSTQIRCNPGLASERHFNPGQNPVPEAIAVRGIYDRYRPIWMVDVHIQNPAVVLEEVNPEVNRPGREVTGSITWPTHPDVAPEAVALSKQLAIVMKQRSQQLGFMEITNYYYEHPNGDIRRGGGDPGIARNAYGLLGSERLAAGEEGPLGGSILMEIGGLNSRGQKSVGMLRNNVREMLEAVLVATADGSLTTIDPVEADRILPPGQESDKPLSNPHE</sequence>
<feature type="compositionally biased region" description="Basic and acidic residues" evidence="8">
    <location>
        <begin position="411"/>
        <end position="421"/>
    </location>
</feature>
<evidence type="ECO:0000256" key="2">
    <source>
        <dbReference type="ARBA" id="ARBA00005988"/>
    </source>
</evidence>
<comment type="cofactor">
    <cofactor evidence="1">
        <name>Zn(2+)</name>
        <dbReference type="ChEBI" id="CHEBI:29105"/>
    </cofactor>
</comment>
<evidence type="ECO:0000256" key="9">
    <source>
        <dbReference type="SAM" id="SignalP"/>
    </source>
</evidence>
<reference evidence="11 12" key="1">
    <citation type="submission" date="2014-03" db="EMBL/GenBank/DDBJ databases">
        <title>Complete genome sequence of Pseudomonas stutzeri 19SMN4.</title>
        <authorList>
            <person name="Brunet-Galmes I."/>
            <person name="Nogales B."/>
            <person name="Busquets A."/>
            <person name="Pena A."/>
            <person name="Gomila M."/>
            <person name="Garcia-Valdes E."/>
            <person name="Lalucat J."/>
            <person name="Bennasar A."/>
            <person name="Bosch R."/>
        </authorList>
    </citation>
    <scope>NUCLEOTIDE SEQUENCE [LARGE SCALE GENOMIC DNA]</scope>
    <source>
        <strain evidence="11 12">19SMN4</strain>
    </source>
</reference>
<dbReference type="OrthoDB" id="3347322at2"/>
<comment type="similarity">
    <text evidence="2 7">Belongs to the peptidase M14 family.</text>
</comment>
<evidence type="ECO:0000313" key="12">
    <source>
        <dbReference type="Proteomes" id="UP000025238"/>
    </source>
</evidence>
<feature type="region of interest" description="Disordered" evidence="8">
    <location>
        <begin position="399"/>
        <end position="421"/>
    </location>
</feature>
<keyword evidence="5" id="KW-0862">Zinc</keyword>
<dbReference type="Proteomes" id="UP000025238">
    <property type="component" value="Chromosome"/>
</dbReference>
<dbReference type="GO" id="GO:0005615">
    <property type="term" value="C:extracellular space"/>
    <property type="evidence" value="ECO:0007669"/>
    <property type="project" value="TreeGrafter"/>
</dbReference>
<dbReference type="SUPFAM" id="SSF53187">
    <property type="entry name" value="Zn-dependent exopeptidases"/>
    <property type="match status" value="1"/>
</dbReference>